<dbReference type="Proteomes" id="UP001500888">
    <property type="component" value="Unassembled WGS sequence"/>
</dbReference>
<protein>
    <submittedName>
        <fullName evidence="1">Uncharacterized protein</fullName>
    </submittedName>
</protein>
<name>A0ABP7HXB4_9ACTN</name>
<evidence type="ECO:0000313" key="2">
    <source>
        <dbReference type="Proteomes" id="UP001500888"/>
    </source>
</evidence>
<proteinExistence type="predicted"/>
<keyword evidence="2" id="KW-1185">Reference proteome</keyword>
<sequence>MLHEGRLGAQMSVDKRAAVMLAMAWGLAARSPHSLIYLPLRAARPADSVNEGQPLDLVLLHHRLAFPISRWKQVRARLGAGRPHRVTIPPWAFHRRPVADHRRWSYQGFHDHLRWDIAADTLFLIGSREAFELEADPVRALGEDRPAHLAKSPDAHCCAEINLGRMRMGYSDGRRPWATRSATADGWGPVRPERCLSEGSLMWVSRSSVRRSWRRRLWAPRACRGRCRRCGRRGP</sequence>
<reference evidence="2" key="1">
    <citation type="journal article" date="2019" name="Int. J. Syst. Evol. Microbiol.">
        <title>The Global Catalogue of Microorganisms (GCM) 10K type strain sequencing project: providing services to taxonomists for standard genome sequencing and annotation.</title>
        <authorList>
            <consortium name="The Broad Institute Genomics Platform"/>
            <consortium name="The Broad Institute Genome Sequencing Center for Infectious Disease"/>
            <person name="Wu L."/>
            <person name="Ma J."/>
        </authorList>
    </citation>
    <scope>NUCLEOTIDE SEQUENCE [LARGE SCALE GENOMIC DNA]</scope>
    <source>
        <strain evidence="2">JCM 16908</strain>
    </source>
</reference>
<accession>A0ABP7HXB4</accession>
<organism evidence="1 2">
    <name type="scientific">Sphaerisporangium flaviroseum</name>
    <dbReference type="NCBI Taxonomy" id="509199"/>
    <lineage>
        <taxon>Bacteria</taxon>
        <taxon>Bacillati</taxon>
        <taxon>Actinomycetota</taxon>
        <taxon>Actinomycetes</taxon>
        <taxon>Streptosporangiales</taxon>
        <taxon>Streptosporangiaceae</taxon>
        <taxon>Sphaerisporangium</taxon>
    </lineage>
</organism>
<gene>
    <name evidence="1" type="ORF">GCM10022226_27480</name>
</gene>
<comment type="caution">
    <text evidence="1">The sequence shown here is derived from an EMBL/GenBank/DDBJ whole genome shotgun (WGS) entry which is preliminary data.</text>
</comment>
<evidence type="ECO:0000313" key="1">
    <source>
        <dbReference type="EMBL" id="GAA3805871.1"/>
    </source>
</evidence>
<dbReference type="EMBL" id="BAAAZR010000004">
    <property type="protein sequence ID" value="GAA3805871.1"/>
    <property type="molecule type" value="Genomic_DNA"/>
</dbReference>